<evidence type="ECO:0000259" key="1">
    <source>
        <dbReference type="Pfam" id="PF25534"/>
    </source>
</evidence>
<dbReference type="InterPro" id="IPR057678">
    <property type="entry name" value="DUF7918"/>
</dbReference>
<dbReference type="OrthoDB" id="3364132at2759"/>
<sequence>MAHPGIQAHVIVNGEPLVEFDDEDDEGVSNKVFKYIECQSGAEFAIRCQVSKQGPGCTLRLQVKCEGNWGGGTYLEQTDHMGDTATALFCFSELKIDASDPPAVTDKLMRSLKHTGELTLTVHRVKNLRVEQKQHGSRKSNDIENVPEKVLKGRTLSHQSRYSCTSDYRITAALQSLLIIPRTPGPVPLEDRDVDTLTAEESRELILRLREREKSAVQVKKETIKREISRDESNTVPGSNDESDDISILLTKRRRMLPVIVDEHGVETIDLT</sequence>
<dbReference type="Proteomes" id="UP000799423">
    <property type="component" value="Unassembled WGS sequence"/>
</dbReference>
<evidence type="ECO:0000313" key="3">
    <source>
        <dbReference type="Proteomes" id="UP000799423"/>
    </source>
</evidence>
<keyword evidence="3" id="KW-1185">Reference proteome</keyword>
<protein>
    <recommendedName>
        <fullName evidence="1">DUF7918 domain-containing protein</fullName>
    </recommendedName>
</protein>
<evidence type="ECO:0000313" key="2">
    <source>
        <dbReference type="EMBL" id="KAF2849037.1"/>
    </source>
</evidence>
<feature type="domain" description="DUF7918" evidence="1">
    <location>
        <begin position="5"/>
        <end position="163"/>
    </location>
</feature>
<dbReference type="EMBL" id="MU006314">
    <property type="protein sequence ID" value="KAF2849037.1"/>
    <property type="molecule type" value="Genomic_DNA"/>
</dbReference>
<organism evidence="2 3">
    <name type="scientific">Plenodomus tracheiphilus IPT5</name>
    <dbReference type="NCBI Taxonomy" id="1408161"/>
    <lineage>
        <taxon>Eukaryota</taxon>
        <taxon>Fungi</taxon>
        <taxon>Dikarya</taxon>
        <taxon>Ascomycota</taxon>
        <taxon>Pezizomycotina</taxon>
        <taxon>Dothideomycetes</taxon>
        <taxon>Pleosporomycetidae</taxon>
        <taxon>Pleosporales</taxon>
        <taxon>Pleosporineae</taxon>
        <taxon>Leptosphaeriaceae</taxon>
        <taxon>Plenodomus</taxon>
    </lineage>
</organism>
<accession>A0A6A7B305</accession>
<dbReference type="PANTHER" id="PTHR36223">
    <property type="entry name" value="BETA-LACTAMASE-TYPE TRANSPEPTIDASE FOLD DOMAIN CONTAINING PROTEIN"/>
    <property type="match status" value="1"/>
</dbReference>
<dbReference type="AlphaFoldDB" id="A0A6A7B305"/>
<dbReference type="PANTHER" id="PTHR36223:SF1">
    <property type="entry name" value="TRANSCRIPTION ELONGATION FACTOR EAF N-TERMINAL DOMAIN-CONTAINING PROTEIN"/>
    <property type="match status" value="1"/>
</dbReference>
<gene>
    <name evidence="2" type="ORF">T440DRAFT_534572</name>
</gene>
<reference evidence="2" key="1">
    <citation type="submission" date="2020-01" db="EMBL/GenBank/DDBJ databases">
        <authorList>
            <consortium name="DOE Joint Genome Institute"/>
            <person name="Haridas S."/>
            <person name="Albert R."/>
            <person name="Binder M."/>
            <person name="Bloem J."/>
            <person name="Labutti K."/>
            <person name="Salamov A."/>
            <person name="Andreopoulos B."/>
            <person name="Baker S.E."/>
            <person name="Barry K."/>
            <person name="Bills G."/>
            <person name="Bluhm B.H."/>
            <person name="Cannon C."/>
            <person name="Castanera R."/>
            <person name="Culley D.E."/>
            <person name="Daum C."/>
            <person name="Ezra D."/>
            <person name="Gonzalez J.B."/>
            <person name="Henrissat B."/>
            <person name="Kuo A."/>
            <person name="Liang C."/>
            <person name="Lipzen A."/>
            <person name="Lutzoni F."/>
            <person name="Magnuson J."/>
            <person name="Mondo S."/>
            <person name="Nolan M."/>
            <person name="Ohm R."/>
            <person name="Pangilinan J."/>
            <person name="Park H.-J."/>
            <person name="Ramirez L."/>
            <person name="Alfaro M."/>
            <person name="Sun H."/>
            <person name="Tritt A."/>
            <person name="Yoshinaga Y."/>
            <person name="Zwiers L.-H."/>
            <person name="Turgeon B.G."/>
            <person name="Goodwin S.B."/>
            <person name="Spatafora J.W."/>
            <person name="Crous P.W."/>
            <person name="Grigoriev I.V."/>
        </authorList>
    </citation>
    <scope>NUCLEOTIDE SEQUENCE</scope>
    <source>
        <strain evidence="2">IPT5</strain>
    </source>
</reference>
<dbReference type="Pfam" id="PF25534">
    <property type="entry name" value="DUF7918"/>
    <property type="match status" value="1"/>
</dbReference>
<name>A0A6A7B305_9PLEO</name>
<proteinExistence type="predicted"/>